<dbReference type="Pfam" id="PF01546">
    <property type="entry name" value="Peptidase_M20"/>
    <property type="match status" value="1"/>
</dbReference>
<dbReference type="Proteomes" id="UP001339883">
    <property type="component" value="Unassembled WGS sequence"/>
</dbReference>
<dbReference type="SUPFAM" id="SSF55031">
    <property type="entry name" value="Bacterial exopeptidase dimerisation domain"/>
    <property type="match status" value="1"/>
</dbReference>
<evidence type="ECO:0000256" key="1">
    <source>
        <dbReference type="ARBA" id="ARBA00022801"/>
    </source>
</evidence>
<organism evidence="3 4">
    <name type="scientific">Acinetobacter pollinis</name>
    <dbReference type="NCBI Taxonomy" id="2605270"/>
    <lineage>
        <taxon>Bacteria</taxon>
        <taxon>Pseudomonadati</taxon>
        <taxon>Pseudomonadota</taxon>
        <taxon>Gammaproteobacteria</taxon>
        <taxon>Moraxellales</taxon>
        <taxon>Moraxellaceae</taxon>
        <taxon>Acinetobacter</taxon>
    </lineage>
</organism>
<dbReference type="NCBIfam" id="TIGR01891">
    <property type="entry name" value="amidohydrolases"/>
    <property type="match status" value="1"/>
</dbReference>
<proteinExistence type="predicted"/>
<keyword evidence="4" id="KW-1185">Reference proteome</keyword>
<dbReference type="InterPro" id="IPR017439">
    <property type="entry name" value="Amidohydrolase"/>
</dbReference>
<dbReference type="RefSeq" id="WP_325776089.1">
    <property type="nucleotide sequence ID" value="NZ_VTDN01000013.1"/>
</dbReference>
<dbReference type="Gene3D" id="3.30.70.360">
    <property type="match status" value="1"/>
</dbReference>
<dbReference type="SUPFAM" id="SSF53187">
    <property type="entry name" value="Zn-dependent exopeptidases"/>
    <property type="match status" value="1"/>
</dbReference>
<evidence type="ECO:0000259" key="2">
    <source>
        <dbReference type="Pfam" id="PF07687"/>
    </source>
</evidence>
<dbReference type="InterPro" id="IPR011650">
    <property type="entry name" value="Peptidase_M20_dimer"/>
</dbReference>
<dbReference type="InterPro" id="IPR002933">
    <property type="entry name" value="Peptidase_M20"/>
</dbReference>
<keyword evidence="1" id="KW-0378">Hydrolase</keyword>
<feature type="domain" description="Peptidase M20 dimerisation" evidence="2">
    <location>
        <begin position="174"/>
        <end position="270"/>
    </location>
</feature>
<evidence type="ECO:0000313" key="4">
    <source>
        <dbReference type="Proteomes" id="UP001339883"/>
    </source>
</evidence>
<dbReference type="EMBL" id="VTDN01000013">
    <property type="protein sequence ID" value="MEB5477700.1"/>
    <property type="molecule type" value="Genomic_DNA"/>
</dbReference>
<sequence length="380" mass="42299">MSHHLESYLHQVFHELHQYPELSNHEFKTTKKLKDELEKHHINVLDLPLKTGIVVEIGQGEHSIALRGDIDALPIQEQVDVYYHSQEDGVMHACGHDFHATAMLGAAILLKESEHKLKGRVRIIFQPAEEVGTGALEIIQTGVLENIQAIFGIHNDPTLAAGIIGCKAGALTAGVDRFSIHIQAKGTHAARPQDGNDPLIVLAHIIQVFQTIISRRINSSENAVVSLTQVHSGTTWNIIPDTAFLEGTVRTFNTHVREQIAHEIRQILEGIEKTFAVNIHLDWQAGPPSVMNDANWSSFALEVAQDHQFDCQTIEKSPIGEDFSFYQEKMDGAFIMIGSGGPYPLHHPKFKIDTNIILPSSIYLARLAERALIFIDEQQS</sequence>
<dbReference type="PIRSF" id="PIRSF005962">
    <property type="entry name" value="Pept_M20D_amidohydro"/>
    <property type="match status" value="1"/>
</dbReference>
<dbReference type="PANTHER" id="PTHR11014">
    <property type="entry name" value="PEPTIDASE M20 FAMILY MEMBER"/>
    <property type="match status" value="1"/>
</dbReference>
<accession>A0ABU6DVF7</accession>
<gene>
    <name evidence="3" type="ORF">I2F25_11720</name>
</gene>
<dbReference type="PANTHER" id="PTHR11014:SF63">
    <property type="entry name" value="METALLOPEPTIDASE, PUTATIVE (AFU_ORTHOLOGUE AFUA_6G09600)-RELATED"/>
    <property type="match status" value="1"/>
</dbReference>
<dbReference type="Pfam" id="PF07687">
    <property type="entry name" value="M20_dimer"/>
    <property type="match status" value="1"/>
</dbReference>
<reference evidence="3 4" key="1">
    <citation type="submission" date="2019-08" db="EMBL/GenBank/DDBJ databases">
        <title>Five species of Acinetobacter isolated from floral nectar and animal pollinators.</title>
        <authorList>
            <person name="Hendry T.A."/>
        </authorList>
    </citation>
    <scope>NUCLEOTIDE SEQUENCE [LARGE SCALE GENOMIC DNA]</scope>
    <source>
        <strain evidence="3 4">MD18.27</strain>
    </source>
</reference>
<name>A0ABU6DVF7_9GAMM</name>
<comment type="caution">
    <text evidence="3">The sequence shown here is derived from an EMBL/GenBank/DDBJ whole genome shotgun (WGS) entry which is preliminary data.</text>
</comment>
<protein>
    <submittedName>
        <fullName evidence="3">Amidohydrolase</fullName>
    </submittedName>
</protein>
<evidence type="ECO:0000313" key="3">
    <source>
        <dbReference type="EMBL" id="MEB5477700.1"/>
    </source>
</evidence>
<dbReference type="InterPro" id="IPR036264">
    <property type="entry name" value="Bact_exopeptidase_dim_dom"/>
</dbReference>
<dbReference type="Gene3D" id="3.40.630.10">
    <property type="entry name" value="Zn peptidases"/>
    <property type="match status" value="1"/>
</dbReference>